<dbReference type="Gene3D" id="3.10.105.10">
    <property type="entry name" value="Dipeptide-binding Protein, Domain 3"/>
    <property type="match status" value="1"/>
</dbReference>
<dbReference type="GO" id="GO:1904680">
    <property type="term" value="F:peptide transmembrane transporter activity"/>
    <property type="evidence" value="ECO:0007669"/>
    <property type="project" value="TreeGrafter"/>
</dbReference>
<gene>
    <name evidence="7" type="ORF">E2C06_16250</name>
</gene>
<dbReference type="PANTHER" id="PTHR30290">
    <property type="entry name" value="PERIPLASMIC BINDING COMPONENT OF ABC TRANSPORTER"/>
    <property type="match status" value="1"/>
</dbReference>
<evidence type="ECO:0000256" key="2">
    <source>
        <dbReference type="ARBA" id="ARBA00005695"/>
    </source>
</evidence>
<reference evidence="7 8" key="1">
    <citation type="journal article" date="2016" name="J. Microbiol.">
        <title>Dankookia rubra gen. nov., sp. nov., an alphaproteobacterium isolated from sediment of a shallow stream.</title>
        <authorList>
            <person name="Kim W.H."/>
            <person name="Kim D.H."/>
            <person name="Kang K."/>
            <person name="Ahn T.Y."/>
        </authorList>
    </citation>
    <scope>NUCLEOTIDE SEQUENCE [LARGE SCALE GENOMIC DNA]</scope>
    <source>
        <strain evidence="7 8">JCM30602</strain>
    </source>
</reference>
<comment type="similarity">
    <text evidence="2">Belongs to the bacterial solute-binding protein 5 family.</text>
</comment>
<dbReference type="EMBL" id="SMSJ01000020">
    <property type="protein sequence ID" value="TDH61509.1"/>
    <property type="molecule type" value="Genomic_DNA"/>
</dbReference>
<dbReference type="GO" id="GO:0015833">
    <property type="term" value="P:peptide transport"/>
    <property type="evidence" value="ECO:0007669"/>
    <property type="project" value="TreeGrafter"/>
</dbReference>
<evidence type="ECO:0000256" key="1">
    <source>
        <dbReference type="ARBA" id="ARBA00004418"/>
    </source>
</evidence>
<dbReference type="Gene3D" id="3.40.190.10">
    <property type="entry name" value="Periplasmic binding protein-like II"/>
    <property type="match status" value="1"/>
</dbReference>
<dbReference type="InterPro" id="IPR000914">
    <property type="entry name" value="SBP_5_dom"/>
</dbReference>
<dbReference type="GO" id="GO:0043190">
    <property type="term" value="C:ATP-binding cassette (ABC) transporter complex"/>
    <property type="evidence" value="ECO:0007669"/>
    <property type="project" value="InterPro"/>
</dbReference>
<evidence type="ECO:0000256" key="5">
    <source>
        <dbReference type="SAM" id="SignalP"/>
    </source>
</evidence>
<evidence type="ECO:0000313" key="8">
    <source>
        <dbReference type="Proteomes" id="UP000295096"/>
    </source>
</evidence>
<dbReference type="CDD" id="cd08498">
    <property type="entry name" value="PBP2_NikA_DppA_OppA_like_2"/>
    <property type="match status" value="1"/>
</dbReference>
<feature type="signal peptide" evidence="5">
    <location>
        <begin position="1"/>
        <end position="23"/>
    </location>
</feature>
<dbReference type="OrthoDB" id="9801912at2"/>
<name>A0A4R5QFM3_9PROT</name>
<dbReference type="AlphaFoldDB" id="A0A4R5QFM3"/>
<evidence type="ECO:0000256" key="4">
    <source>
        <dbReference type="ARBA" id="ARBA00022729"/>
    </source>
</evidence>
<dbReference type="GO" id="GO:0030288">
    <property type="term" value="C:outer membrane-bounded periplasmic space"/>
    <property type="evidence" value="ECO:0007669"/>
    <property type="project" value="UniProtKB-ARBA"/>
</dbReference>
<keyword evidence="3" id="KW-0813">Transport</keyword>
<evidence type="ECO:0000313" key="7">
    <source>
        <dbReference type="EMBL" id="TDH61509.1"/>
    </source>
</evidence>
<comment type="caution">
    <text evidence="7">The sequence shown here is derived from an EMBL/GenBank/DDBJ whole genome shotgun (WGS) entry which is preliminary data.</text>
</comment>
<dbReference type="Proteomes" id="UP000295096">
    <property type="component" value="Unassembled WGS sequence"/>
</dbReference>
<protein>
    <submittedName>
        <fullName evidence="7">ABC transporter substrate-binding protein</fullName>
    </submittedName>
</protein>
<proteinExistence type="inferred from homology"/>
<dbReference type="InterPro" id="IPR039424">
    <property type="entry name" value="SBP_5"/>
</dbReference>
<dbReference type="PANTHER" id="PTHR30290:SF9">
    <property type="entry name" value="OLIGOPEPTIDE-BINDING PROTEIN APPA"/>
    <property type="match status" value="1"/>
</dbReference>
<sequence length="529" mass="58549">MAQAWIRAAALSGLLLAAGTAAAQTPAKVFRFATSTDAATLDPHATNALFTYLIVSQVYEPLTHRGDDLTLHPGLAVRWEQVDPTRWRFHLRDGVKFAGGESFGAEDAAFSIARVRAPTSNYGIYVDTVLGTEVVDRLTLDVITRTPDATIPDKMSRVLVMDKGWSEANRSAAPQNFGQREETFASRNTNGTGPFVIARREVDQRTVMARNPQWWGIEAKAAPGNVTEFHYVVLNSDPTRVAALLSGEVDMVHVVPVQDIERIRRDPRLRVLEGQENRTVFLAMNQEADDLSSSDIRDRNPFKDVRVRQAVAHAIDVETLKRRTLRGQAVPTGSMWTQFVNGWTAETDKRLPYDRDRAKALLAEAGYPLGFAIGFDCPVGTYDEACQAITAMLAQVGIKASLNLVPNSQFIGRIQRRESQFYALSWGVPTFDALYTLRAVMASRALGGSASWNAGGYANAEFDALVRRVESETDAETRRGLIARAHALHNAELGHIPLYHMMIPWAVRQGVGVTHRADNQVQVREIRLD</sequence>
<dbReference type="RefSeq" id="WP_133289665.1">
    <property type="nucleotide sequence ID" value="NZ_SMSJ01000020.1"/>
</dbReference>
<comment type="subcellular location">
    <subcellularLocation>
        <location evidence="1">Periplasm</location>
    </subcellularLocation>
</comment>
<dbReference type="InterPro" id="IPR030678">
    <property type="entry name" value="Peptide/Ni-bd"/>
</dbReference>
<dbReference type="SUPFAM" id="SSF53850">
    <property type="entry name" value="Periplasmic binding protein-like II"/>
    <property type="match status" value="1"/>
</dbReference>
<dbReference type="Pfam" id="PF00496">
    <property type="entry name" value="SBP_bac_5"/>
    <property type="match status" value="1"/>
</dbReference>
<evidence type="ECO:0000256" key="3">
    <source>
        <dbReference type="ARBA" id="ARBA00022448"/>
    </source>
</evidence>
<evidence type="ECO:0000259" key="6">
    <source>
        <dbReference type="Pfam" id="PF00496"/>
    </source>
</evidence>
<accession>A0A4R5QFM3</accession>
<keyword evidence="8" id="KW-1185">Reference proteome</keyword>
<organism evidence="7 8">
    <name type="scientific">Dankookia rubra</name>
    <dbReference type="NCBI Taxonomy" id="1442381"/>
    <lineage>
        <taxon>Bacteria</taxon>
        <taxon>Pseudomonadati</taxon>
        <taxon>Pseudomonadota</taxon>
        <taxon>Alphaproteobacteria</taxon>
        <taxon>Acetobacterales</taxon>
        <taxon>Roseomonadaceae</taxon>
        <taxon>Dankookia</taxon>
    </lineage>
</organism>
<dbReference type="PIRSF" id="PIRSF002741">
    <property type="entry name" value="MppA"/>
    <property type="match status" value="1"/>
</dbReference>
<feature type="chain" id="PRO_5020976564" evidence="5">
    <location>
        <begin position="24"/>
        <end position="529"/>
    </location>
</feature>
<keyword evidence="4 5" id="KW-0732">Signal</keyword>
<feature type="domain" description="Solute-binding protein family 5" evidence="6">
    <location>
        <begin position="71"/>
        <end position="440"/>
    </location>
</feature>